<dbReference type="EMBL" id="LUGM01000004">
    <property type="protein sequence ID" value="KYH13101.1"/>
    <property type="molecule type" value="Genomic_DNA"/>
</dbReference>
<dbReference type="InterPro" id="IPR038222">
    <property type="entry name" value="DHHA2_dom_sf"/>
</dbReference>
<feature type="domain" description="DHHA2" evidence="9">
    <location>
        <begin position="181"/>
        <end position="307"/>
    </location>
</feature>
<feature type="binding site" evidence="8">
    <location>
        <position position="75"/>
    </location>
    <ligand>
        <name>Mn(2+)</name>
        <dbReference type="ChEBI" id="CHEBI:29035"/>
        <label>1</label>
    </ligand>
</feature>
<dbReference type="InterPro" id="IPR038763">
    <property type="entry name" value="DHH_sf"/>
</dbReference>
<reference evidence="10 11" key="1">
    <citation type="submission" date="2016-02" db="EMBL/GenBank/DDBJ databases">
        <title>Draft genome sequence of hydrocarbon degrading Staphylococcus saprophyticus Strain CNV2, isolated from crude-oil contaminated soil from Noonmati Oil Refinery, Guwahati, Assam, India.</title>
        <authorList>
            <person name="Mukherjee A."/>
            <person name="Chettri B."/>
            <person name="Langpoklakpam J."/>
            <person name="Singh A.K."/>
            <person name="Chattopadhyay D.J."/>
        </authorList>
    </citation>
    <scope>NUCLEOTIDE SEQUENCE [LARGE SCALE GENOMIC DNA]</scope>
    <source>
        <strain evidence="10 11">CNV2</strain>
    </source>
</reference>
<evidence type="ECO:0000259" key="9">
    <source>
        <dbReference type="SMART" id="SM01131"/>
    </source>
</evidence>
<dbReference type="GO" id="GO:0030145">
    <property type="term" value="F:manganese ion binding"/>
    <property type="evidence" value="ECO:0007669"/>
    <property type="project" value="UniProtKB-UniRule"/>
</dbReference>
<keyword evidence="5 8" id="KW-0378">Hydrolase</keyword>
<feature type="binding site" evidence="8">
    <location>
        <position position="9"/>
    </location>
    <ligand>
        <name>Mn(2+)</name>
        <dbReference type="ChEBI" id="CHEBI:29035"/>
        <label>1</label>
    </ligand>
</feature>
<evidence type="ECO:0000313" key="10">
    <source>
        <dbReference type="EMBL" id="KYH13101.1"/>
    </source>
</evidence>
<protein>
    <recommendedName>
        <fullName evidence="8">Probable manganese-dependent inorganic pyrophosphatase</fullName>
        <ecNumber evidence="8">3.6.1.1</ecNumber>
    </recommendedName>
    <alternativeName>
        <fullName evidence="8">Pyrophosphate phospho-hydrolase</fullName>
        <shortName evidence="8">PPase</shortName>
    </alternativeName>
</protein>
<dbReference type="RefSeq" id="WP_061855608.1">
    <property type="nucleotide sequence ID" value="NZ_LUGM01000004.1"/>
</dbReference>
<comment type="caution">
    <text evidence="10">The sequence shown here is derived from an EMBL/GenBank/DDBJ whole genome shotgun (WGS) entry which is preliminary data.</text>
</comment>
<evidence type="ECO:0000256" key="7">
    <source>
        <dbReference type="ARBA" id="ARBA00047820"/>
    </source>
</evidence>
<dbReference type="Gene3D" id="3.10.310.20">
    <property type="entry name" value="DHHA2 domain"/>
    <property type="match status" value="1"/>
</dbReference>
<name>A0A151A109_9STAP</name>
<dbReference type="InterPro" id="IPR022934">
    <property type="entry name" value="Mn-dep_inorganic_PyrPase"/>
</dbReference>
<dbReference type="InterPro" id="IPR001667">
    <property type="entry name" value="DDH_dom"/>
</dbReference>
<dbReference type="InterPro" id="IPR051319">
    <property type="entry name" value="Oligoribo/pAp-PDE_c-di-AMP_PDE"/>
</dbReference>
<dbReference type="Gene3D" id="3.90.1640.10">
    <property type="entry name" value="inorganic pyrophosphatase (n-terminal core)"/>
    <property type="match status" value="1"/>
</dbReference>
<organism evidence="10 11">
    <name type="scientific">Staphylococcus kloosii</name>
    <dbReference type="NCBI Taxonomy" id="29384"/>
    <lineage>
        <taxon>Bacteria</taxon>
        <taxon>Bacillati</taxon>
        <taxon>Bacillota</taxon>
        <taxon>Bacilli</taxon>
        <taxon>Bacillales</taxon>
        <taxon>Staphylococcaceae</taxon>
        <taxon>Staphylococcus</taxon>
    </lineage>
</organism>
<dbReference type="InterPro" id="IPR004097">
    <property type="entry name" value="DHHA2"/>
</dbReference>
<feature type="binding site" evidence="8">
    <location>
        <position position="97"/>
    </location>
    <ligand>
        <name>Mn(2+)</name>
        <dbReference type="ChEBI" id="CHEBI:29035"/>
        <label>2</label>
    </ligand>
</feature>
<keyword evidence="4 8" id="KW-0479">Metal-binding</keyword>
<evidence type="ECO:0000256" key="4">
    <source>
        <dbReference type="ARBA" id="ARBA00022723"/>
    </source>
</evidence>
<dbReference type="SUPFAM" id="SSF64182">
    <property type="entry name" value="DHH phosphoesterases"/>
    <property type="match status" value="1"/>
</dbReference>
<feature type="binding site" evidence="8">
    <location>
        <position position="15"/>
    </location>
    <ligand>
        <name>Mn(2+)</name>
        <dbReference type="ChEBI" id="CHEBI:29035"/>
        <label>2</label>
    </ligand>
</feature>
<dbReference type="GO" id="GO:0004427">
    <property type="term" value="F:inorganic diphosphate phosphatase activity"/>
    <property type="evidence" value="ECO:0007669"/>
    <property type="project" value="UniProtKB-UniRule"/>
</dbReference>
<proteinExistence type="inferred from homology"/>
<dbReference type="Pfam" id="PF01368">
    <property type="entry name" value="DHH"/>
    <property type="match status" value="1"/>
</dbReference>
<comment type="cofactor">
    <cofactor evidence="8">
        <name>Mn(2+)</name>
        <dbReference type="ChEBI" id="CHEBI:29035"/>
    </cofactor>
    <text evidence="8">Binds 2 manganese ions per subunit.</text>
</comment>
<dbReference type="EC" id="3.6.1.1" evidence="8"/>
<evidence type="ECO:0000256" key="2">
    <source>
        <dbReference type="ARBA" id="ARBA00007350"/>
    </source>
</evidence>
<keyword evidence="3 8" id="KW-0963">Cytoplasm</keyword>
<feature type="binding site" evidence="8">
    <location>
        <position position="75"/>
    </location>
    <ligand>
        <name>Mn(2+)</name>
        <dbReference type="ChEBI" id="CHEBI:29035"/>
        <label>2</label>
    </ligand>
</feature>
<accession>A0A151A109</accession>
<evidence type="ECO:0000256" key="1">
    <source>
        <dbReference type="ARBA" id="ARBA00004496"/>
    </source>
</evidence>
<dbReference type="SMART" id="SM01131">
    <property type="entry name" value="DHHA2"/>
    <property type="match status" value="1"/>
</dbReference>
<dbReference type="FunFam" id="3.10.310.20:FF:000001">
    <property type="entry name" value="Probable manganese-dependent inorganic pyrophosphatase"/>
    <property type="match status" value="1"/>
</dbReference>
<gene>
    <name evidence="8" type="primary">ppaC</name>
    <name evidence="10" type="ORF">A0131_12325</name>
</gene>
<dbReference type="PANTHER" id="PTHR47618">
    <property type="entry name" value="BIFUNCTIONAL OLIGORIBONUCLEASE AND PAP PHOSPHATASE NRNA"/>
    <property type="match status" value="1"/>
</dbReference>
<dbReference type="FunFam" id="3.90.1640.10:FF:000001">
    <property type="entry name" value="Probable manganese-dependent inorganic pyrophosphatase"/>
    <property type="match status" value="1"/>
</dbReference>
<evidence type="ECO:0000256" key="6">
    <source>
        <dbReference type="ARBA" id="ARBA00023211"/>
    </source>
</evidence>
<evidence type="ECO:0000256" key="5">
    <source>
        <dbReference type="ARBA" id="ARBA00022801"/>
    </source>
</evidence>
<dbReference type="NCBIfam" id="NF003877">
    <property type="entry name" value="PRK05427.1"/>
    <property type="match status" value="1"/>
</dbReference>
<dbReference type="AlphaFoldDB" id="A0A151A109"/>
<feature type="binding site" evidence="8">
    <location>
        <position position="13"/>
    </location>
    <ligand>
        <name>Mn(2+)</name>
        <dbReference type="ChEBI" id="CHEBI:29035"/>
        <label>1</label>
    </ligand>
</feature>
<evidence type="ECO:0000256" key="8">
    <source>
        <dbReference type="HAMAP-Rule" id="MF_00207"/>
    </source>
</evidence>
<comment type="catalytic activity">
    <reaction evidence="7 8">
        <text>diphosphate + H2O = 2 phosphate + H(+)</text>
        <dbReference type="Rhea" id="RHEA:24576"/>
        <dbReference type="ChEBI" id="CHEBI:15377"/>
        <dbReference type="ChEBI" id="CHEBI:15378"/>
        <dbReference type="ChEBI" id="CHEBI:33019"/>
        <dbReference type="ChEBI" id="CHEBI:43474"/>
        <dbReference type="EC" id="3.6.1.1"/>
    </reaction>
</comment>
<comment type="similarity">
    <text evidence="2 8">Belongs to the PPase class C family.</text>
</comment>
<dbReference type="GO" id="GO:0005737">
    <property type="term" value="C:cytoplasm"/>
    <property type="evidence" value="ECO:0007669"/>
    <property type="project" value="UniProtKB-SubCell"/>
</dbReference>
<evidence type="ECO:0000256" key="3">
    <source>
        <dbReference type="ARBA" id="ARBA00022490"/>
    </source>
</evidence>
<evidence type="ECO:0000313" key="11">
    <source>
        <dbReference type="Proteomes" id="UP000075418"/>
    </source>
</evidence>
<dbReference type="Proteomes" id="UP000075418">
    <property type="component" value="Unassembled WGS sequence"/>
</dbReference>
<sequence length="308" mass="33730">MAKTYIFGHKNPDTDAISSAIIMSDFEAQTGNNEAQAFRLGEVGPETQYALDYFKVEAPELLNDNLADQNVILVDHNEFQQSADTIADATIQHVIDHHRIANFETAAPLYYRAEPVGCTATILYKMYQERGFEIKPEIAGLMISAIISDSLLFKSPTCTEEDVAAAEALKSIANIDLESYGLEMLKAGASTVDKSAEELLSLDAKSFNMGSHVTRIGQVNTVDIDEVFDRHDELETAMLAANNEGNYDLFVLLVTDIINSDSKILVIGDDKDKVGEAFNVTLENGTAFLPGVVSRKKQVVPQITDVLS</sequence>
<keyword evidence="6 8" id="KW-0464">Manganese</keyword>
<dbReference type="Pfam" id="PF02833">
    <property type="entry name" value="DHHA2"/>
    <property type="match status" value="1"/>
</dbReference>
<feature type="binding site" evidence="8">
    <location>
        <position position="149"/>
    </location>
    <ligand>
        <name>Mn(2+)</name>
        <dbReference type="ChEBI" id="CHEBI:29035"/>
        <label>2</label>
    </ligand>
</feature>
<dbReference type="PANTHER" id="PTHR47618:SF1">
    <property type="entry name" value="BIFUNCTIONAL OLIGORIBONUCLEASE AND PAP PHOSPHATASE NRNA"/>
    <property type="match status" value="1"/>
</dbReference>
<comment type="subcellular location">
    <subcellularLocation>
        <location evidence="1 8">Cytoplasm</location>
    </subcellularLocation>
</comment>
<dbReference type="HAMAP" id="MF_00207">
    <property type="entry name" value="PPase_C"/>
    <property type="match status" value="1"/>
</dbReference>